<feature type="transmembrane region" description="Helical" evidence="7">
    <location>
        <begin position="394"/>
        <end position="411"/>
    </location>
</feature>
<keyword evidence="2" id="KW-0813">Transport</keyword>
<dbReference type="RefSeq" id="WP_038605375.1">
    <property type="nucleotide sequence ID" value="NZ_CP009048.1"/>
</dbReference>
<feature type="transmembrane region" description="Helical" evidence="7">
    <location>
        <begin position="14"/>
        <end position="34"/>
    </location>
</feature>
<comment type="subcellular location">
    <subcellularLocation>
        <location evidence="1">Cell membrane</location>
        <topology evidence="1">Multi-pass membrane protein</topology>
    </subcellularLocation>
</comment>
<feature type="transmembrane region" description="Helical" evidence="7">
    <location>
        <begin position="446"/>
        <end position="463"/>
    </location>
</feature>
<keyword evidence="6 7" id="KW-0472">Membrane</keyword>
<feature type="transmembrane region" description="Helical" evidence="7">
    <location>
        <begin position="502"/>
        <end position="522"/>
    </location>
</feature>
<feature type="transmembrane region" description="Helical" evidence="7">
    <location>
        <begin position="418"/>
        <end position="440"/>
    </location>
</feature>
<dbReference type="KEGG" id="palk:PSAKL28_01610"/>
<feature type="transmembrane region" description="Helical" evidence="7">
    <location>
        <begin position="367"/>
        <end position="388"/>
    </location>
</feature>
<dbReference type="AlphaFoldDB" id="A0A077F5Z5"/>
<accession>A0A077F5Z5</accession>
<feature type="transmembrane region" description="Helical" evidence="7">
    <location>
        <begin position="87"/>
        <end position="105"/>
    </location>
</feature>
<keyword evidence="4 7" id="KW-0812">Transmembrane</keyword>
<dbReference type="InterPro" id="IPR006726">
    <property type="entry name" value="PHBA_efflux_AaeB/fusaric-R"/>
</dbReference>
<protein>
    <submittedName>
        <fullName evidence="8">Fusaric acid resistance protein</fullName>
    </submittedName>
</protein>
<dbReference type="PANTHER" id="PTHR30509">
    <property type="entry name" value="P-HYDROXYBENZOIC ACID EFFLUX PUMP SUBUNIT-RELATED"/>
    <property type="match status" value="1"/>
</dbReference>
<gene>
    <name evidence="8" type="ORF">PSAKL28_01610</name>
</gene>
<evidence type="ECO:0000256" key="6">
    <source>
        <dbReference type="ARBA" id="ARBA00023136"/>
    </source>
</evidence>
<evidence type="ECO:0000256" key="1">
    <source>
        <dbReference type="ARBA" id="ARBA00004651"/>
    </source>
</evidence>
<evidence type="ECO:0000313" key="8">
    <source>
        <dbReference type="EMBL" id="AIL59399.1"/>
    </source>
</evidence>
<organism evidence="8 9">
    <name type="scientific">Pseudomonas alkylphenolica</name>
    <dbReference type="NCBI Taxonomy" id="237609"/>
    <lineage>
        <taxon>Bacteria</taxon>
        <taxon>Pseudomonadati</taxon>
        <taxon>Pseudomonadota</taxon>
        <taxon>Gammaproteobacteria</taxon>
        <taxon>Pseudomonadales</taxon>
        <taxon>Pseudomonadaceae</taxon>
        <taxon>Pseudomonas</taxon>
    </lineage>
</organism>
<keyword evidence="3" id="KW-1003">Cell membrane</keyword>
<feature type="transmembrane region" description="Helical" evidence="7">
    <location>
        <begin position="112"/>
        <end position="130"/>
    </location>
</feature>
<evidence type="ECO:0000256" key="3">
    <source>
        <dbReference type="ARBA" id="ARBA00022475"/>
    </source>
</evidence>
<evidence type="ECO:0000256" key="2">
    <source>
        <dbReference type="ARBA" id="ARBA00022448"/>
    </source>
</evidence>
<dbReference type="EMBL" id="CP009048">
    <property type="protein sequence ID" value="AIL59399.1"/>
    <property type="molecule type" value="Genomic_DNA"/>
</dbReference>
<evidence type="ECO:0000313" key="9">
    <source>
        <dbReference type="Proteomes" id="UP000028931"/>
    </source>
</evidence>
<evidence type="ECO:0000256" key="7">
    <source>
        <dbReference type="SAM" id="Phobius"/>
    </source>
</evidence>
<proteinExistence type="predicted"/>
<reference evidence="8 9" key="1">
    <citation type="submission" date="2014-07" db="EMBL/GenBank/DDBJ databases">
        <authorList>
            <person name="Lee K."/>
            <person name="Lim J.Y."/>
            <person name="Hwang I."/>
        </authorList>
    </citation>
    <scope>NUCLEOTIDE SEQUENCE [LARGE SCALE GENOMIC DNA]</scope>
    <source>
        <strain evidence="8 9">KL28</strain>
    </source>
</reference>
<keyword evidence="5 7" id="KW-1133">Transmembrane helix</keyword>
<evidence type="ECO:0000256" key="5">
    <source>
        <dbReference type="ARBA" id="ARBA00022989"/>
    </source>
</evidence>
<name>A0A077F5Z5_9PSED</name>
<dbReference type="HOGENOM" id="CLU_013927_2_0_6"/>
<dbReference type="PANTHER" id="PTHR30509:SF9">
    <property type="entry name" value="MULTIDRUG RESISTANCE PROTEIN MDTO"/>
    <property type="match status" value="1"/>
</dbReference>
<sequence length="696" mass="76930">MKDFFSSLPPARDWFYGVRTFAASMIALYIALLMQLPRPYWAMATVYIVSSPFVGPTSSKALYRAMGTLLGAAGAVFMVPLLVQTPVLLTVAIALWTGTLLFLSLHLRTANSYALMLAGYTLPMIALPVVDDPLRVFDIASSRAQEICLGIVCAAVVGAIFWPRRLTPVLVGATGNWFNEAIRYSDTFLARSVSAESVGTSRAAMVATFNSLELMIGQLSHEGARPQTVKNARELRGRMIHLLPVVDALDDALVALEARAPVQASQLQPLLEQAREWLKSTASDAAPRRWSTLRAQLEAMQPSAAALDERAALLLSNALYRLAEWVDLWQDCCSLQHAIRNEDLSPWRAVYRHWRLGRLTPFFDRGLMLYSVFSTVTAIIAATTLWILSGWNDGGSAVILAAVACSFFAAMDDPAPQIYRFFFWTAVSVVFASLYLFLVLPNLHDFPMLVLAFAVPFICVGTLTVQPQFYLGTLLTIVNTASFISIQGAYDANFLTFINSNLAGPVGLLFAFIWTLVMRPFGVELAAKRLTRFSWHDIVGMTRPATLAEHRRLGVQMLDRLMQHLPRLNQTGQDTGSALRDLRVGLNLLDLLAYMPRVGALPRQRLERVVEEVGEHFQACLDARRRLHAPEVLLQSMERARRALNLNDLADSADARVHLLHALSGLRLALLPGVEVVLEPSDDQPQLPYGIDGAPL</sequence>
<dbReference type="OrthoDB" id="9807111at2"/>
<feature type="transmembrane region" description="Helical" evidence="7">
    <location>
        <begin position="61"/>
        <end position="81"/>
    </location>
</feature>
<feature type="transmembrane region" description="Helical" evidence="7">
    <location>
        <begin position="142"/>
        <end position="162"/>
    </location>
</feature>
<dbReference type="Pfam" id="PF04632">
    <property type="entry name" value="FUSC"/>
    <property type="match status" value="1"/>
</dbReference>
<evidence type="ECO:0000256" key="4">
    <source>
        <dbReference type="ARBA" id="ARBA00022692"/>
    </source>
</evidence>
<dbReference type="GO" id="GO:0022857">
    <property type="term" value="F:transmembrane transporter activity"/>
    <property type="evidence" value="ECO:0007669"/>
    <property type="project" value="InterPro"/>
</dbReference>
<dbReference type="Proteomes" id="UP000028931">
    <property type="component" value="Chromosome"/>
</dbReference>
<dbReference type="GO" id="GO:0005886">
    <property type="term" value="C:plasma membrane"/>
    <property type="evidence" value="ECO:0007669"/>
    <property type="project" value="UniProtKB-SubCell"/>
</dbReference>
<dbReference type="eggNOG" id="COG1289">
    <property type="taxonomic scope" value="Bacteria"/>
</dbReference>